<accession>A0A6J1TAH8</accession>
<feature type="region of interest" description="Disordered" evidence="1">
    <location>
        <begin position="43"/>
        <end position="78"/>
    </location>
</feature>
<dbReference type="AlphaFoldDB" id="A0A6J1TAH8"/>
<reference evidence="3" key="1">
    <citation type="submission" date="2025-08" db="UniProtKB">
        <authorList>
            <consortium name="RefSeq"/>
        </authorList>
    </citation>
    <scope>IDENTIFICATION</scope>
    <source>
        <tissue evidence="3">Whole organism</tissue>
    </source>
</reference>
<dbReference type="GeneID" id="113215181"/>
<name>A0A6J1TAH8_FRAOC</name>
<dbReference type="Proteomes" id="UP000504606">
    <property type="component" value="Unplaced"/>
</dbReference>
<evidence type="ECO:0000313" key="3">
    <source>
        <dbReference type="RefSeq" id="XP_026290574.1"/>
    </source>
</evidence>
<protein>
    <submittedName>
        <fullName evidence="3">Uncharacterized protein LOC113215181 isoform X1</fullName>
    </submittedName>
</protein>
<sequence length="277" mass="31259">MCTVTTKSKGPVSAVAIYIVAEYADEWHIARLTSSVSQSPFSAANQVSRERSRRHANPIGASAERSLSPHGRERTGPTTLYKPHAFSMSLLNAATLYMLVTVTLVNHEGTDAKAIKSFAGPWIVYADRFSVCENEGDWKWNLRVTHFNPQKPNDLQLISGNLTVSRSVNDSSWARANLAVRNNNQWKQNAFIFEFKDKACSLVTVHIPGFYRTFFGKVRDPCVLRAGLYEVDREPIDWTFPKVPIMPYGHYLFKLRFGYEKDTVACVLAECHVVPKQ</sequence>
<dbReference type="RefSeq" id="XP_026290574.1">
    <property type="nucleotide sequence ID" value="XM_026434789.2"/>
</dbReference>
<dbReference type="KEGG" id="foc:113215181"/>
<gene>
    <name evidence="3" type="primary">LOC113215181</name>
</gene>
<keyword evidence="2" id="KW-1185">Reference proteome</keyword>
<evidence type="ECO:0000256" key="1">
    <source>
        <dbReference type="SAM" id="MobiDB-lite"/>
    </source>
</evidence>
<organism evidence="2 3">
    <name type="scientific">Frankliniella occidentalis</name>
    <name type="common">Western flower thrips</name>
    <name type="synonym">Euthrips occidentalis</name>
    <dbReference type="NCBI Taxonomy" id="133901"/>
    <lineage>
        <taxon>Eukaryota</taxon>
        <taxon>Metazoa</taxon>
        <taxon>Ecdysozoa</taxon>
        <taxon>Arthropoda</taxon>
        <taxon>Hexapoda</taxon>
        <taxon>Insecta</taxon>
        <taxon>Pterygota</taxon>
        <taxon>Neoptera</taxon>
        <taxon>Paraneoptera</taxon>
        <taxon>Thysanoptera</taxon>
        <taxon>Terebrantia</taxon>
        <taxon>Thripoidea</taxon>
        <taxon>Thripidae</taxon>
        <taxon>Frankliniella</taxon>
    </lineage>
</organism>
<proteinExistence type="predicted"/>
<evidence type="ECO:0000313" key="2">
    <source>
        <dbReference type="Proteomes" id="UP000504606"/>
    </source>
</evidence>